<feature type="transmembrane region" description="Helical" evidence="1">
    <location>
        <begin position="198"/>
        <end position="218"/>
    </location>
</feature>
<name>A0A7C2VDQ5_9CREN</name>
<proteinExistence type="predicted"/>
<keyword evidence="1" id="KW-0472">Membrane</keyword>
<accession>A0A7C2VDQ5</accession>
<gene>
    <name evidence="2" type="ORF">ENO77_03505</name>
</gene>
<keyword evidence="1" id="KW-1133">Transmembrane helix</keyword>
<sequence length="221" mass="23473">MYHMNRVALPVRSSIITVLLVALIVVSTCVSATDQSIEINIDSSGVPHVKLHVFLEQGLNTLKLPVEPIDNTIIILCGGAEPAWVFSDGLLSIYSDVPCGGVIEYIANVTIDGGALTLRIDDSATVALSIDSDVVMLSLPEDVDSLAQEEGRIVMTLRGPATLVYTLASTATPSTSLPESSPQTPVPAEPEERGLSPVYIALIVMVLVIALVTTLVLTRKR</sequence>
<dbReference type="EMBL" id="DSGT01000009">
    <property type="protein sequence ID" value="HEW53213.1"/>
    <property type="molecule type" value="Genomic_DNA"/>
</dbReference>
<comment type="caution">
    <text evidence="2">The sequence shown here is derived from an EMBL/GenBank/DDBJ whole genome shotgun (WGS) entry which is preliminary data.</text>
</comment>
<evidence type="ECO:0000313" key="2">
    <source>
        <dbReference type="EMBL" id="HEW53213.1"/>
    </source>
</evidence>
<dbReference type="AlphaFoldDB" id="A0A7C2VDQ5"/>
<keyword evidence="1" id="KW-0812">Transmembrane</keyword>
<reference evidence="2" key="1">
    <citation type="journal article" date="2020" name="mSystems">
        <title>Genome- and Community-Level Interaction Insights into Carbon Utilization and Element Cycling Functions of Hydrothermarchaeota in Hydrothermal Sediment.</title>
        <authorList>
            <person name="Zhou Z."/>
            <person name="Liu Y."/>
            <person name="Xu W."/>
            <person name="Pan J."/>
            <person name="Luo Z.H."/>
            <person name="Li M."/>
        </authorList>
    </citation>
    <scope>NUCLEOTIDE SEQUENCE [LARGE SCALE GENOMIC DNA]</scope>
    <source>
        <strain evidence="2">SpSt-16</strain>
    </source>
</reference>
<organism evidence="2">
    <name type="scientific">Ignisphaera aggregans</name>
    <dbReference type="NCBI Taxonomy" id="334771"/>
    <lineage>
        <taxon>Archaea</taxon>
        <taxon>Thermoproteota</taxon>
        <taxon>Thermoprotei</taxon>
        <taxon>Desulfurococcales</taxon>
        <taxon>Desulfurococcaceae</taxon>
        <taxon>Ignisphaera</taxon>
    </lineage>
</organism>
<protein>
    <submittedName>
        <fullName evidence="2">Uncharacterized protein</fullName>
    </submittedName>
</protein>
<evidence type="ECO:0000256" key="1">
    <source>
        <dbReference type="SAM" id="Phobius"/>
    </source>
</evidence>